<keyword evidence="8" id="KW-0732">Signal</keyword>
<dbReference type="OrthoDB" id="9937106at2759"/>
<name>K7GF20_PELSI</name>
<dbReference type="GO" id="GO:0032700">
    <property type="term" value="P:negative regulation of interleukin-17 production"/>
    <property type="evidence" value="ECO:0007669"/>
    <property type="project" value="Ensembl"/>
</dbReference>
<evidence type="ECO:0000313" key="15">
    <source>
        <dbReference type="EMBL" id="AFK09741.1"/>
    </source>
</evidence>
<keyword evidence="6 12" id="KW-0964">Secreted</keyword>
<dbReference type="GO" id="GO:2000309">
    <property type="term" value="P:positive regulation of tumor necrosis factor (ligand) superfamily member 11 production"/>
    <property type="evidence" value="ECO:0007669"/>
    <property type="project" value="Ensembl"/>
</dbReference>
<dbReference type="GO" id="GO:0001774">
    <property type="term" value="P:microglial cell activation"/>
    <property type="evidence" value="ECO:0007669"/>
    <property type="project" value="Ensembl"/>
</dbReference>
<accession>K7GF20</accession>
<dbReference type="PANTHER" id="PTHR11419">
    <property type="entry name" value="INTERFERON GAMMA"/>
    <property type="match status" value="1"/>
</dbReference>
<dbReference type="GeneTree" id="ENSGT00390000007831"/>
<evidence type="ECO:0000313" key="16">
    <source>
        <dbReference type="Ensembl" id="ENSPSIP00000018881.1"/>
    </source>
</evidence>
<dbReference type="EMBL" id="AGCU01075476">
    <property type="status" value="NOT_ANNOTATED_CDS"/>
    <property type="molecule type" value="Genomic_DNA"/>
</dbReference>
<dbReference type="GO" id="GO:0038196">
    <property type="term" value="P:type III interferon-mediated signaling pathway"/>
    <property type="evidence" value="ECO:0007669"/>
    <property type="project" value="Ensembl"/>
</dbReference>
<comment type="similarity">
    <text evidence="2 12">Belongs to the type II (or gamma) interferon family.</text>
</comment>
<dbReference type="GO" id="GO:0002281">
    <property type="term" value="P:macrophage activation involved in immune response"/>
    <property type="evidence" value="ECO:0007669"/>
    <property type="project" value="Ensembl"/>
</dbReference>
<dbReference type="GO" id="GO:0051607">
    <property type="term" value="P:defense response to virus"/>
    <property type="evidence" value="ECO:0007669"/>
    <property type="project" value="UniProtKB-KW"/>
</dbReference>
<dbReference type="Pfam" id="PF00714">
    <property type="entry name" value="IFN-gamma"/>
    <property type="match status" value="1"/>
</dbReference>
<dbReference type="PIRSF" id="PIRSF001936">
    <property type="entry name" value="IFN-gamma"/>
    <property type="match status" value="1"/>
</dbReference>
<evidence type="ECO:0000256" key="10">
    <source>
        <dbReference type="ARBA" id="ARBA00023180"/>
    </source>
</evidence>
<dbReference type="AlphaFoldDB" id="K7GF20"/>
<dbReference type="GO" id="GO:0005133">
    <property type="term" value="F:type II interferon receptor binding"/>
    <property type="evidence" value="ECO:0007669"/>
    <property type="project" value="InterPro"/>
</dbReference>
<feature type="transmembrane region" description="Helical" evidence="14">
    <location>
        <begin position="6"/>
        <end position="26"/>
    </location>
</feature>
<comment type="function">
    <text evidence="11 12">Produced by lymphocytes activated by specific antigens or mitogens. IFN-gamma, in addition to having antiviral activity, has important immunoregulatory functions. It is a potent activator of macrophages, it has antiproliferative effects on transformed cells and it can potentiate the antiviral and antitumor effects of the type I interferons.</text>
</comment>
<keyword evidence="14" id="KW-1133">Transmembrane helix</keyword>
<dbReference type="GO" id="GO:0031334">
    <property type="term" value="P:positive regulation of protein-containing complex assembly"/>
    <property type="evidence" value="ECO:0007669"/>
    <property type="project" value="Ensembl"/>
</dbReference>
<dbReference type="GO" id="GO:0045892">
    <property type="term" value="P:negative regulation of DNA-templated transcription"/>
    <property type="evidence" value="ECO:0007669"/>
    <property type="project" value="Ensembl"/>
</dbReference>
<dbReference type="PANTHER" id="PTHR11419:SF0">
    <property type="entry name" value="INTERFERON GAMMA"/>
    <property type="match status" value="1"/>
</dbReference>
<protein>
    <recommendedName>
        <fullName evidence="4 12">Interferon gamma</fullName>
        <shortName evidence="12">IFN-gamma</shortName>
    </recommendedName>
</protein>
<dbReference type="Gene3D" id="1.20.1250.10">
    <property type="match status" value="1"/>
</dbReference>
<dbReference type="GO" id="GO:0060333">
    <property type="term" value="P:type II interferon-mediated signaling pathway"/>
    <property type="evidence" value="ECO:0007669"/>
    <property type="project" value="Ensembl"/>
</dbReference>
<keyword evidence="5 12" id="KW-0202">Cytokine</keyword>
<dbReference type="GO" id="GO:0002726">
    <property type="term" value="P:positive regulation of T cell cytokine production"/>
    <property type="evidence" value="ECO:0007669"/>
    <property type="project" value="Ensembl"/>
</dbReference>
<dbReference type="GO" id="GO:0051044">
    <property type="term" value="P:positive regulation of membrane protein ectodomain proteolysis"/>
    <property type="evidence" value="ECO:0007669"/>
    <property type="project" value="Ensembl"/>
</dbReference>
<dbReference type="GO" id="GO:0050729">
    <property type="term" value="P:positive regulation of inflammatory response"/>
    <property type="evidence" value="ECO:0007669"/>
    <property type="project" value="Ensembl"/>
</dbReference>
<dbReference type="HOGENOM" id="CLU_135106_0_0_1"/>
<dbReference type="InterPro" id="IPR002069">
    <property type="entry name" value="Interferon_gamma"/>
</dbReference>
<proteinExistence type="evidence at transcript level"/>
<dbReference type="Proteomes" id="UP000007267">
    <property type="component" value="Unassembled WGS sequence"/>
</dbReference>
<dbReference type="GO" id="GO:0005125">
    <property type="term" value="F:cytokine activity"/>
    <property type="evidence" value="ECO:0007669"/>
    <property type="project" value="UniProtKB-KW"/>
</dbReference>
<comment type="subcellular location">
    <subcellularLocation>
        <location evidence="1 12">Secreted</location>
    </subcellularLocation>
</comment>
<reference evidence="15" key="1">
    <citation type="submission" date="2011-05" db="EMBL/GenBank/DDBJ databases">
        <title>The characterization of type II interferon in Pelodiscus sinensis.</title>
        <authorList>
            <person name="Fu J."/>
            <person name="Nie P."/>
        </authorList>
    </citation>
    <scope>NUCLEOTIDE SEQUENCE</scope>
</reference>
<dbReference type="STRING" id="13735.ENSPSIP00000018881"/>
<dbReference type="FunFam" id="1.20.1250.10:FF:000007">
    <property type="entry name" value="Interferon gamma"/>
    <property type="match status" value="1"/>
</dbReference>
<keyword evidence="14" id="KW-0812">Transmembrane</keyword>
<dbReference type="GO" id="GO:0010634">
    <property type="term" value="P:positive regulation of epithelial cell migration"/>
    <property type="evidence" value="ECO:0007669"/>
    <property type="project" value="Ensembl"/>
</dbReference>
<dbReference type="GO" id="GO:0010508">
    <property type="term" value="P:positive regulation of autophagy"/>
    <property type="evidence" value="ECO:0007669"/>
    <property type="project" value="Ensembl"/>
</dbReference>
<dbReference type="eggNOG" id="ENOG502SBGW">
    <property type="taxonomic scope" value="Eukaryota"/>
</dbReference>
<evidence type="ECO:0000256" key="11">
    <source>
        <dbReference type="ARBA" id="ARBA00024758"/>
    </source>
</evidence>
<dbReference type="GO" id="GO:0060557">
    <property type="term" value="P:positive regulation of vitamin D biosynthetic process"/>
    <property type="evidence" value="ECO:0007669"/>
    <property type="project" value="Ensembl"/>
</dbReference>
<evidence type="ECO:0000256" key="3">
    <source>
        <dbReference type="ARBA" id="ARBA00011738"/>
    </source>
</evidence>
<dbReference type="GO" id="GO:0038110">
    <property type="term" value="P:interleukin-2-mediated signaling pathway"/>
    <property type="evidence" value="ECO:0007669"/>
    <property type="project" value="Ensembl"/>
</dbReference>
<dbReference type="GO" id="GO:0032755">
    <property type="term" value="P:positive regulation of interleukin-6 production"/>
    <property type="evidence" value="ECO:0007669"/>
    <property type="project" value="Ensembl"/>
</dbReference>
<keyword evidence="17" id="KW-1185">Reference proteome</keyword>
<dbReference type="GO" id="GO:1902004">
    <property type="term" value="P:positive regulation of amyloid-beta formation"/>
    <property type="evidence" value="ECO:0007669"/>
    <property type="project" value="Ensembl"/>
</dbReference>
<keyword evidence="7 12" id="KW-0341">Growth regulation</keyword>
<dbReference type="GO" id="GO:0032735">
    <property type="term" value="P:positive regulation of interleukin-12 production"/>
    <property type="evidence" value="ECO:0007669"/>
    <property type="project" value="Ensembl"/>
</dbReference>
<dbReference type="GO" id="GO:0045429">
    <property type="term" value="P:positive regulation of nitric oxide biosynthetic process"/>
    <property type="evidence" value="ECO:0007669"/>
    <property type="project" value="Ensembl"/>
</dbReference>
<dbReference type="GO" id="GO:0038096">
    <property type="term" value="P:Fc-gamma receptor signaling pathway involved in phagocytosis"/>
    <property type="evidence" value="ECO:0007669"/>
    <property type="project" value="Ensembl"/>
</dbReference>
<dbReference type="EMBL" id="JN021379">
    <property type="protein sequence ID" value="AFK09741.1"/>
    <property type="molecule type" value="mRNA"/>
</dbReference>
<dbReference type="GO" id="GO:0060552">
    <property type="term" value="P:positive regulation of fructose 1,6-bisphosphate metabolic process"/>
    <property type="evidence" value="ECO:0007669"/>
    <property type="project" value="Ensembl"/>
</dbReference>
<feature type="compositionally biased region" description="Basic residues" evidence="13">
    <location>
        <begin position="152"/>
        <end position="168"/>
    </location>
</feature>
<gene>
    <name evidence="16" type="primary">IFNG</name>
    <name evidence="15" type="synonym">IFN-gamma</name>
</gene>
<dbReference type="OMA" id="QIVSMYL"/>
<sequence>MTPQTYFFILLSISSYFGCVFGQSLLTQIEDDIEKLKADFNSNQSDVADGGSIFTERLKSWTEITEKKIILSQIVSLYLKMFSVVPTNGKHHIVNINNALHTLNNNLTDSFKKVKDLMELSQLQMNDSKIQRKAVNELFPTLQKLLQDHPATHNKRKRSQSQKRKCRC</sequence>
<dbReference type="CTD" id="3458"/>
<dbReference type="GO" id="GO:0050796">
    <property type="term" value="P:regulation of insulin secretion"/>
    <property type="evidence" value="ECO:0007669"/>
    <property type="project" value="Ensembl"/>
</dbReference>
<dbReference type="GO" id="GO:0032747">
    <property type="term" value="P:positive regulation of interleukin-23 production"/>
    <property type="evidence" value="ECO:0007669"/>
    <property type="project" value="Ensembl"/>
</dbReference>
<dbReference type="GeneID" id="102444608"/>
<dbReference type="GO" id="GO:0007259">
    <property type="term" value="P:cell surface receptor signaling pathway via JAK-STAT"/>
    <property type="evidence" value="ECO:0007669"/>
    <property type="project" value="Ensembl"/>
</dbReference>
<keyword evidence="10" id="KW-0325">Glycoprotein</keyword>
<reference evidence="17" key="2">
    <citation type="submission" date="2011-10" db="EMBL/GenBank/DDBJ databases">
        <authorList>
            <consortium name="Soft-shell Turtle Genome Consortium"/>
        </authorList>
    </citation>
    <scope>NUCLEOTIDE SEQUENCE [LARGE SCALE GENOMIC DNA]</scope>
    <source>
        <strain evidence="17">Daiwa-1</strain>
    </source>
</reference>
<dbReference type="GO" id="GO:0042307">
    <property type="term" value="P:positive regulation of protein import into nucleus"/>
    <property type="evidence" value="ECO:0007669"/>
    <property type="project" value="Ensembl"/>
</dbReference>
<evidence type="ECO:0000256" key="9">
    <source>
        <dbReference type="ARBA" id="ARBA00023118"/>
    </source>
</evidence>
<evidence type="ECO:0000256" key="8">
    <source>
        <dbReference type="ARBA" id="ARBA00022729"/>
    </source>
</evidence>
<dbReference type="GO" id="GO:0048143">
    <property type="term" value="P:astrocyte activation"/>
    <property type="evidence" value="ECO:0007669"/>
    <property type="project" value="Ensembl"/>
</dbReference>
<evidence type="ECO:0000313" key="17">
    <source>
        <dbReference type="Proteomes" id="UP000007267"/>
    </source>
</evidence>
<dbReference type="SMR" id="K7GF20"/>
<dbReference type="GO" id="GO:0032834">
    <property type="term" value="P:positive regulation of CD4-positive, CD25-positive, alpha-beta regulatory T cell differentiation involved in immune response"/>
    <property type="evidence" value="ECO:0007669"/>
    <property type="project" value="Ensembl"/>
</dbReference>
<evidence type="ECO:0000256" key="12">
    <source>
        <dbReference type="PIRNR" id="PIRNR001936"/>
    </source>
</evidence>
<dbReference type="GO" id="GO:0030225">
    <property type="term" value="P:macrophage differentiation"/>
    <property type="evidence" value="ECO:0007669"/>
    <property type="project" value="Ensembl"/>
</dbReference>
<keyword evidence="14" id="KW-0472">Membrane</keyword>
<evidence type="ECO:0000256" key="7">
    <source>
        <dbReference type="ARBA" id="ARBA00022604"/>
    </source>
</evidence>
<evidence type="ECO:0000256" key="14">
    <source>
        <dbReference type="SAM" id="Phobius"/>
    </source>
</evidence>
<dbReference type="Ensembl" id="ENSPSIT00000018967.1">
    <property type="protein sequence ID" value="ENSPSIP00000018881.1"/>
    <property type="gene ID" value="ENSPSIG00000016750.1"/>
</dbReference>
<dbReference type="KEGG" id="pss:102444608"/>
<organism evidence="16 17">
    <name type="scientific">Pelodiscus sinensis</name>
    <name type="common">Chinese softshell turtle</name>
    <name type="synonym">Trionyx sinensis</name>
    <dbReference type="NCBI Taxonomy" id="13735"/>
    <lineage>
        <taxon>Eukaryota</taxon>
        <taxon>Metazoa</taxon>
        <taxon>Chordata</taxon>
        <taxon>Craniata</taxon>
        <taxon>Vertebrata</taxon>
        <taxon>Euteleostomi</taxon>
        <taxon>Archelosauria</taxon>
        <taxon>Testudinata</taxon>
        <taxon>Testudines</taxon>
        <taxon>Cryptodira</taxon>
        <taxon>Trionychia</taxon>
        <taxon>Trionychidae</taxon>
        <taxon>Pelodiscus</taxon>
    </lineage>
</organism>
<dbReference type="RefSeq" id="NP_001273831.1">
    <property type="nucleotide sequence ID" value="NM_001286902.1"/>
</dbReference>
<feature type="region of interest" description="Disordered" evidence="13">
    <location>
        <begin position="148"/>
        <end position="168"/>
    </location>
</feature>
<dbReference type="GO" id="GO:0006959">
    <property type="term" value="P:humoral immune response"/>
    <property type="evidence" value="ECO:0007669"/>
    <property type="project" value="TreeGrafter"/>
</dbReference>
<dbReference type="GO" id="GO:0050769">
    <property type="term" value="P:positive regulation of neurogenesis"/>
    <property type="evidence" value="ECO:0007669"/>
    <property type="project" value="Ensembl"/>
</dbReference>
<evidence type="ECO:0000256" key="13">
    <source>
        <dbReference type="SAM" id="MobiDB-lite"/>
    </source>
</evidence>
<comment type="subunit">
    <text evidence="3 12">Homodimer.</text>
</comment>
<evidence type="ECO:0000256" key="1">
    <source>
        <dbReference type="ARBA" id="ARBA00004613"/>
    </source>
</evidence>
<dbReference type="InterPro" id="IPR009079">
    <property type="entry name" value="4_helix_cytokine-like_core"/>
</dbReference>
<dbReference type="EMBL" id="JN021380">
    <property type="protein sequence ID" value="AFK09742.1"/>
    <property type="molecule type" value="Genomic_DNA"/>
</dbReference>
<reference evidence="17" key="3">
    <citation type="journal article" date="2013" name="Nat. Genet.">
        <title>The draft genomes of soft-shell turtle and green sea turtle yield insights into the development and evolution of the turtle-specific body plan.</title>
        <authorList>
            <person name="Wang Z."/>
            <person name="Pascual-Anaya J."/>
            <person name="Zadissa A."/>
            <person name="Li W."/>
            <person name="Niimura Y."/>
            <person name="Huang Z."/>
            <person name="Li C."/>
            <person name="White S."/>
            <person name="Xiong Z."/>
            <person name="Fang D."/>
            <person name="Wang B."/>
            <person name="Ming Y."/>
            <person name="Chen Y."/>
            <person name="Zheng Y."/>
            <person name="Kuraku S."/>
            <person name="Pignatelli M."/>
            <person name="Herrero J."/>
            <person name="Beal K."/>
            <person name="Nozawa M."/>
            <person name="Li Q."/>
            <person name="Wang J."/>
            <person name="Zhang H."/>
            <person name="Yu L."/>
            <person name="Shigenobu S."/>
            <person name="Wang J."/>
            <person name="Liu J."/>
            <person name="Flicek P."/>
            <person name="Searle S."/>
            <person name="Wang J."/>
            <person name="Kuratani S."/>
            <person name="Yin Y."/>
            <person name="Aken B."/>
            <person name="Zhang G."/>
            <person name="Irie N."/>
        </authorList>
    </citation>
    <scope>NUCLEOTIDE SEQUENCE [LARGE SCALE GENOMIC DNA]</scope>
    <source>
        <strain evidence="17">Daiwa-1</strain>
    </source>
</reference>
<evidence type="ECO:0000256" key="6">
    <source>
        <dbReference type="ARBA" id="ARBA00022525"/>
    </source>
</evidence>
<dbReference type="GO" id="GO:0034393">
    <property type="term" value="P:positive regulation of smooth muscle cell apoptotic process"/>
    <property type="evidence" value="ECO:0007669"/>
    <property type="project" value="Ensembl"/>
</dbReference>
<evidence type="ECO:0000256" key="5">
    <source>
        <dbReference type="ARBA" id="ARBA00022514"/>
    </source>
</evidence>
<reference evidence="16" key="4">
    <citation type="submission" date="2025-05" db="UniProtKB">
        <authorList>
            <consortium name="Ensembl"/>
        </authorList>
    </citation>
    <scope>IDENTIFICATION</scope>
</reference>
<dbReference type="GO" id="GO:0048662">
    <property type="term" value="P:negative regulation of smooth muscle cell proliferation"/>
    <property type="evidence" value="ECO:0007669"/>
    <property type="project" value="Ensembl"/>
</dbReference>
<dbReference type="GO" id="GO:0002250">
    <property type="term" value="P:adaptive immune response"/>
    <property type="evidence" value="ECO:0007669"/>
    <property type="project" value="TreeGrafter"/>
</dbReference>
<dbReference type="GO" id="GO:0097191">
    <property type="term" value="P:extrinsic apoptotic signaling pathway"/>
    <property type="evidence" value="ECO:0007669"/>
    <property type="project" value="Ensembl"/>
</dbReference>
<dbReference type="SUPFAM" id="SSF47266">
    <property type="entry name" value="4-helical cytokines"/>
    <property type="match status" value="1"/>
</dbReference>
<dbReference type="GO" id="GO:0005615">
    <property type="term" value="C:extracellular space"/>
    <property type="evidence" value="ECO:0007669"/>
    <property type="project" value="UniProtKB-KW"/>
</dbReference>
<dbReference type="GO" id="GO:0045672">
    <property type="term" value="P:positive regulation of osteoclast differentiation"/>
    <property type="evidence" value="ECO:0007669"/>
    <property type="project" value="Ensembl"/>
</dbReference>
<keyword evidence="9 12" id="KW-0051">Antiviral defense</keyword>
<dbReference type="GO" id="GO:0032722">
    <property type="term" value="P:positive regulation of chemokine production"/>
    <property type="evidence" value="ECO:0007669"/>
    <property type="project" value="Ensembl"/>
</dbReference>
<evidence type="ECO:0000256" key="4">
    <source>
        <dbReference type="ARBA" id="ARBA00016945"/>
    </source>
</evidence>
<evidence type="ECO:0000256" key="2">
    <source>
        <dbReference type="ARBA" id="ARBA00007566"/>
    </source>
</evidence>